<protein>
    <submittedName>
        <fullName evidence="2">Uncharacterized protein</fullName>
    </submittedName>
</protein>
<name>A0A1U8KW54_GOSHI</name>
<sequence>MEKLWFTPIPITYRELYKGLFDAHIVSRVFLKPLQLQYPKWCDASTQCEYHARTMGHSIENYLSFKKLFERLIDMGIMKFDDAPGVGNLLLNYTNNRVNAITDNEGKRIKLNVAKVKTPMIEVLKKMMERGLIIRDFRSRSRETGNYCEFHRKEDHEIETCDEFRTLVQGLMDNKELEFFEFAEEEDICTSEEGLIERVCEINLPIVIISRPRINEAGVRMASRVVIQKPVAFPYNDSKMVHWNYNYNVMSSGERRPISTLDTKFEPVKEKSLIEYSVVEQLHKQPARTSVLALLQNLEVHRNSLMKVLNETYVAEDISVNKLDRLASNISVDNFISFSDDEILSGGIGSTKALHITTRCKGYTLPGVLIDNGSALNVLPLSRLNRLPIDSSYMKTCRNIVRAFDGTERKVMGRIKIPFLIGPNTYEVDFLVMDIRPFYNYLLGRPWIHSAEAVLSSLHQKLKLVTKGQLITISVEEDIIASVTSDALYIENDDEAI</sequence>
<reference evidence="2" key="2">
    <citation type="submission" date="2025-08" db="UniProtKB">
        <authorList>
            <consortium name="RefSeq"/>
        </authorList>
    </citation>
    <scope>IDENTIFICATION</scope>
</reference>
<dbReference type="Proteomes" id="UP000818029">
    <property type="component" value="Chromosome A12"/>
</dbReference>
<evidence type="ECO:0000313" key="1">
    <source>
        <dbReference type="Proteomes" id="UP000818029"/>
    </source>
</evidence>
<dbReference type="GeneID" id="107921288"/>
<dbReference type="PANTHER" id="PTHR32108">
    <property type="entry name" value="DNA-DIRECTED RNA POLYMERASE SUBUNIT ALPHA"/>
    <property type="match status" value="1"/>
</dbReference>
<dbReference type="Gene3D" id="2.40.70.10">
    <property type="entry name" value="Acid Proteases"/>
    <property type="match status" value="1"/>
</dbReference>
<dbReference type="PaxDb" id="3635-A0A1U8KW54"/>
<keyword evidence="1" id="KW-1185">Reference proteome</keyword>
<organism evidence="1 2">
    <name type="scientific">Gossypium hirsutum</name>
    <name type="common">Upland cotton</name>
    <name type="synonym">Gossypium mexicanum</name>
    <dbReference type="NCBI Taxonomy" id="3635"/>
    <lineage>
        <taxon>Eukaryota</taxon>
        <taxon>Viridiplantae</taxon>
        <taxon>Streptophyta</taxon>
        <taxon>Embryophyta</taxon>
        <taxon>Tracheophyta</taxon>
        <taxon>Spermatophyta</taxon>
        <taxon>Magnoliopsida</taxon>
        <taxon>eudicotyledons</taxon>
        <taxon>Gunneridae</taxon>
        <taxon>Pentapetalae</taxon>
        <taxon>rosids</taxon>
        <taxon>malvids</taxon>
        <taxon>Malvales</taxon>
        <taxon>Malvaceae</taxon>
        <taxon>Malvoideae</taxon>
        <taxon>Gossypium</taxon>
    </lineage>
</organism>
<accession>A0A1U8KW54</accession>
<dbReference type="RefSeq" id="XP_016706655.1">
    <property type="nucleotide sequence ID" value="XM_016851166.1"/>
</dbReference>
<dbReference type="KEGG" id="ghi:107921288"/>
<dbReference type="CDD" id="cd00303">
    <property type="entry name" value="retropepsin_like"/>
    <property type="match status" value="1"/>
</dbReference>
<dbReference type="PANTHER" id="PTHR32108:SF5">
    <property type="entry name" value="DYNACTIN SUBUNIT 1-LIKE"/>
    <property type="match status" value="1"/>
</dbReference>
<dbReference type="InterPro" id="IPR021109">
    <property type="entry name" value="Peptidase_aspartic_dom_sf"/>
</dbReference>
<gene>
    <name evidence="2" type="primary">LOC107921288</name>
</gene>
<proteinExistence type="predicted"/>
<reference evidence="1" key="1">
    <citation type="journal article" date="2020" name="Nat. Genet.">
        <title>Genomic diversifications of five Gossypium allopolyploid species and their impact on cotton improvement.</title>
        <authorList>
            <person name="Chen Z.J."/>
            <person name="Sreedasyam A."/>
            <person name="Ando A."/>
            <person name="Song Q."/>
            <person name="De Santiago L.M."/>
            <person name="Hulse-Kemp A.M."/>
            <person name="Ding M."/>
            <person name="Ye W."/>
            <person name="Kirkbride R.C."/>
            <person name="Jenkins J."/>
            <person name="Plott C."/>
            <person name="Lovell J."/>
            <person name="Lin Y.M."/>
            <person name="Vaughn R."/>
            <person name="Liu B."/>
            <person name="Simpson S."/>
            <person name="Scheffler B.E."/>
            <person name="Wen L."/>
            <person name="Saski C.A."/>
            <person name="Grover C.E."/>
            <person name="Hu G."/>
            <person name="Conover J.L."/>
            <person name="Carlson J.W."/>
            <person name="Shu S."/>
            <person name="Boston L.B."/>
            <person name="Williams M."/>
            <person name="Peterson D.G."/>
            <person name="McGee K."/>
            <person name="Jones D.C."/>
            <person name="Wendel J.F."/>
            <person name="Stelly D.M."/>
            <person name="Grimwood J."/>
            <person name="Schmutz J."/>
        </authorList>
    </citation>
    <scope>NUCLEOTIDE SEQUENCE [LARGE SCALE GENOMIC DNA]</scope>
    <source>
        <strain evidence="1">cv. TM-1</strain>
    </source>
</reference>
<dbReference type="AlphaFoldDB" id="A0A1U8KW54"/>
<evidence type="ECO:0000313" key="2">
    <source>
        <dbReference type="RefSeq" id="XP_016706655.1"/>
    </source>
</evidence>